<protein>
    <recommendedName>
        <fullName evidence="3">TOBE domain protein</fullName>
    </recommendedName>
</protein>
<dbReference type="OrthoDB" id="343975at2"/>
<name>N1W6U9_9LEPT</name>
<dbReference type="RefSeq" id="WP_003011272.1">
    <property type="nucleotide sequence ID" value="NZ_AOHC02000059.1"/>
</dbReference>
<evidence type="ECO:0000313" key="2">
    <source>
        <dbReference type="Proteomes" id="UP000012313"/>
    </source>
</evidence>
<proteinExistence type="predicted"/>
<evidence type="ECO:0000313" key="1">
    <source>
        <dbReference type="EMBL" id="EMY75931.1"/>
    </source>
</evidence>
<sequence length="136" mass="14633">MNLKLNSTSLIFGAFALIAFLLLVESSIATKKKTNFPPPKVSGYELVSNPSAAFGKTIQIAGTVSEILYKGNSIRFVVYFSGKPVALDSDSDSLISNVQVGSYVSVCGFYLKDRELKANGVPTTMPFILVDAPDCR</sequence>
<keyword evidence="2" id="KW-1185">Reference proteome</keyword>
<comment type="caution">
    <text evidence="1">The sequence shown here is derived from an EMBL/GenBank/DDBJ whole genome shotgun (WGS) entry which is preliminary data.</text>
</comment>
<evidence type="ECO:0008006" key="3">
    <source>
        <dbReference type="Google" id="ProtNLM"/>
    </source>
</evidence>
<dbReference type="STRING" id="1218598.LEP1GSC060_0085"/>
<dbReference type="EMBL" id="AOHC02000059">
    <property type="protein sequence ID" value="EMY75931.1"/>
    <property type="molecule type" value="Genomic_DNA"/>
</dbReference>
<organism evidence="1 2">
    <name type="scientific">Leptospira weilii serovar Ranarum str. ICFT</name>
    <dbReference type="NCBI Taxonomy" id="1218598"/>
    <lineage>
        <taxon>Bacteria</taxon>
        <taxon>Pseudomonadati</taxon>
        <taxon>Spirochaetota</taxon>
        <taxon>Spirochaetia</taxon>
        <taxon>Leptospirales</taxon>
        <taxon>Leptospiraceae</taxon>
        <taxon>Leptospira</taxon>
    </lineage>
</organism>
<gene>
    <name evidence="1" type="ORF">LEP1GSC060_0085</name>
</gene>
<accession>N1W6U9</accession>
<dbReference type="AlphaFoldDB" id="N1W6U9"/>
<dbReference type="Proteomes" id="UP000012313">
    <property type="component" value="Unassembled WGS sequence"/>
</dbReference>
<reference evidence="1" key="1">
    <citation type="submission" date="2013-03" db="EMBL/GenBank/DDBJ databases">
        <authorList>
            <person name="Harkins D.M."/>
            <person name="Durkin A.S."/>
            <person name="Brinkac L.M."/>
            <person name="Haft D.H."/>
            <person name="Selengut J.D."/>
            <person name="Sanka R."/>
            <person name="DePew J."/>
            <person name="Purushe J."/>
            <person name="Hartskeerl R.A."/>
            <person name="Ahmed A."/>
            <person name="van der Linden H."/>
            <person name="Goris M.G.A."/>
            <person name="Vinetz J.M."/>
            <person name="Sutton G.G."/>
            <person name="Nierman W.C."/>
            <person name="Fouts D.E."/>
        </authorList>
    </citation>
    <scope>NUCLEOTIDE SEQUENCE [LARGE SCALE GENOMIC DNA]</scope>
    <source>
        <strain evidence="1">ICFT</strain>
    </source>
</reference>